<evidence type="ECO:0000313" key="1">
    <source>
        <dbReference type="EMBL" id="GAH27223.1"/>
    </source>
</evidence>
<organism evidence="1">
    <name type="scientific">marine sediment metagenome</name>
    <dbReference type="NCBI Taxonomy" id="412755"/>
    <lineage>
        <taxon>unclassified sequences</taxon>
        <taxon>metagenomes</taxon>
        <taxon>ecological metagenomes</taxon>
    </lineage>
</organism>
<reference evidence="1" key="1">
    <citation type="journal article" date="2014" name="Front. Microbiol.">
        <title>High frequency of phylogenetically diverse reductive dehalogenase-homologous genes in deep subseafloor sedimentary metagenomes.</title>
        <authorList>
            <person name="Kawai M."/>
            <person name="Futagami T."/>
            <person name="Toyoda A."/>
            <person name="Takaki Y."/>
            <person name="Nishi S."/>
            <person name="Hori S."/>
            <person name="Arai W."/>
            <person name="Tsubouchi T."/>
            <person name="Morono Y."/>
            <person name="Uchiyama I."/>
            <person name="Ito T."/>
            <person name="Fujiyama A."/>
            <person name="Inagaki F."/>
            <person name="Takami H."/>
        </authorList>
    </citation>
    <scope>NUCLEOTIDE SEQUENCE</scope>
    <source>
        <strain evidence="1">Expedition CK06-06</strain>
    </source>
</reference>
<dbReference type="EMBL" id="BARU01000958">
    <property type="protein sequence ID" value="GAH27223.1"/>
    <property type="molecule type" value="Genomic_DNA"/>
</dbReference>
<dbReference type="AlphaFoldDB" id="X1G2G4"/>
<accession>X1G2G4</accession>
<comment type="caution">
    <text evidence="1">The sequence shown here is derived from an EMBL/GenBank/DDBJ whole genome shotgun (WGS) entry which is preliminary data.</text>
</comment>
<proteinExistence type="predicted"/>
<protein>
    <submittedName>
        <fullName evidence="1">Uncharacterized protein</fullName>
    </submittedName>
</protein>
<gene>
    <name evidence="1" type="ORF">S03H2_02756</name>
</gene>
<name>X1G2G4_9ZZZZ</name>
<feature type="non-terminal residue" evidence="1">
    <location>
        <position position="1"/>
    </location>
</feature>
<sequence length="62" mass="7299">TSRDIDLNIYEDIEEDLIDPEVSMHIRLQSGISILDQIYTQIEHEYGYPPPFDFLLSQFHTS</sequence>